<sequence>MLLITRPASEAARWVDDLRAAGVDAVALPLIAIAPLEDPAPLQAAWRRLSGYDALMFVSAAAAEHFFRGIDLPLPARLRFWATGPGTVRGLHAAGVPPAAIDAPPADAAQFDSEQLWARVADQVRPGIRILIVRGGDATGQATGRDWLAREILAQGGACDAVAAYRRLPPPFGEAERRLAAEGVSGAAAWLFSSSEAIANLCRLMPAADWQQARALVTHERIAEAARAAGFGRVEVSRPSLSALVASIESLA</sequence>
<comment type="function">
    <text evidence="6 9">Catalyzes cyclization of the linear tetrapyrrole, hydroxymethylbilane, to the macrocyclic uroporphyrinogen III.</text>
</comment>
<evidence type="ECO:0000256" key="6">
    <source>
        <dbReference type="ARBA" id="ARBA00037589"/>
    </source>
</evidence>
<keyword evidence="12" id="KW-1185">Reference proteome</keyword>
<proteinExistence type="inferred from homology"/>
<evidence type="ECO:0000256" key="5">
    <source>
        <dbReference type="ARBA" id="ARBA00023244"/>
    </source>
</evidence>
<comment type="pathway">
    <text evidence="1 9">Porphyrin-containing compound metabolism; protoporphyrin-IX biosynthesis; coproporphyrinogen-III from 5-aminolevulinate: step 3/4.</text>
</comment>
<dbReference type="InterPro" id="IPR036108">
    <property type="entry name" value="4pyrrol_syn_uPrphyn_synt_sf"/>
</dbReference>
<dbReference type="PANTHER" id="PTHR38042:SF1">
    <property type="entry name" value="UROPORPHYRINOGEN-III SYNTHASE, CHLOROPLASTIC"/>
    <property type="match status" value="1"/>
</dbReference>
<feature type="domain" description="Tetrapyrrole biosynthesis uroporphyrinogen III synthase" evidence="10">
    <location>
        <begin position="14"/>
        <end position="246"/>
    </location>
</feature>
<evidence type="ECO:0000256" key="4">
    <source>
        <dbReference type="ARBA" id="ARBA00023239"/>
    </source>
</evidence>
<comment type="similarity">
    <text evidence="2 9">Belongs to the uroporphyrinogen-III synthase family.</text>
</comment>
<evidence type="ECO:0000256" key="9">
    <source>
        <dbReference type="RuleBase" id="RU366031"/>
    </source>
</evidence>
<organism evidence="11 12">
    <name type="scientific">Variovorax ginsengisoli</name>
    <dbReference type="NCBI Taxonomy" id="363844"/>
    <lineage>
        <taxon>Bacteria</taxon>
        <taxon>Pseudomonadati</taxon>
        <taxon>Pseudomonadota</taxon>
        <taxon>Betaproteobacteria</taxon>
        <taxon>Burkholderiales</taxon>
        <taxon>Comamonadaceae</taxon>
        <taxon>Variovorax</taxon>
    </lineage>
</organism>
<gene>
    <name evidence="11" type="ORF">Q2T77_04865</name>
</gene>
<evidence type="ECO:0000259" key="10">
    <source>
        <dbReference type="Pfam" id="PF02602"/>
    </source>
</evidence>
<dbReference type="Proteomes" id="UP001169027">
    <property type="component" value="Unassembled WGS sequence"/>
</dbReference>
<evidence type="ECO:0000256" key="2">
    <source>
        <dbReference type="ARBA" id="ARBA00008133"/>
    </source>
</evidence>
<dbReference type="CDD" id="cd06578">
    <property type="entry name" value="HemD"/>
    <property type="match status" value="1"/>
</dbReference>
<evidence type="ECO:0000256" key="8">
    <source>
        <dbReference type="ARBA" id="ARBA00048617"/>
    </source>
</evidence>
<comment type="caution">
    <text evidence="11">The sequence shown here is derived from an EMBL/GenBank/DDBJ whole genome shotgun (WGS) entry which is preliminary data.</text>
</comment>
<dbReference type="Gene3D" id="3.40.50.10090">
    <property type="match status" value="2"/>
</dbReference>
<evidence type="ECO:0000256" key="7">
    <source>
        <dbReference type="ARBA" id="ARBA00040167"/>
    </source>
</evidence>
<evidence type="ECO:0000256" key="3">
    <source>
        <dbReference type="ARBA" id="ARBA00013109"/>
    </source>
</evidence>
<name>A0ABT8RY64_9BURK</name>
<comment type="catalytic activity">
    <reaction evidence="8 9">
        <text>hydroxymethylbilane = uroporphyrinogen III + H2O</text>
        <dbReference type="Rhea" id="RHEA:18965"/>
        <dbReference type="ChEBI" id="CHEBI:15377"/>
        <dbReference type="ChEBI" id="CHEBI:57308"/>
        <dbReference type="ChEBI" id="CHEBI:57845"/>
        <dbReference type="EC" id="4.2.1.75"/>
    </reaction>
</comment>
<dbReference type="InterPro" id="IPR039793">
    <property type="entry name" value="UROS/Hem4"/>
</dbReference>
<dbReference type="GO" id="GO:0004852">
    <property type="term" value="F:uroporphyrinogen-III synthase activity"/>
    <property type="evidence" value="ECO:0007669"/>
    <property type="project" value="UniProtKB-EC"/>
</dbReference>
<evidence type="ECO:0000313" key="12">
    <source>
        <dbReference type="Proteomes" id="UP001169027"/>
    </source>
</evidence>
<dbReference type="EMBL" id="JAUKVY010000003">
    <property type="protein sequence ID" value="MDO1531611.1"/>
    <property type="molecule type" value="Genomic_DNA"/>
</dbReference>
<evidence type="ECO:0000313" key="11">
    <source>
        <dbReference type="EMBL" id="MDO1531611.1"/>
    </source>
</evidence>
<dbReference type="EC" id="4.2.1.75" evidence="3 9"/>
<keyword evidence="5 9" id="KW-0627">Porphyrin biosynthesis</keyword>
<dbReference type="PANTHER" id="PTHR38042">
    <property type="entry name" value="UROPORPHYRINOGEN-III SYNTHASE, CHLOROPLASTIC"/>
    <property type="match status" value="1"/>
</dbReference>
<dbReference type="Pfam" id="PF02602">
    <property type="entry name" value="HEM4"/>
    <property type="match status" value="1"/>
</dbReference>
<reference evidence="11" key="1">
    <citation type="submission" date="2023-06" db="EMBL/GenBank/DDBJ databases">
        <authorList>
            <person name="Jiang Y."/>
            <person name="Liu Q."/>
        </authorList>
    </citation>
    <scope>NUCLEOTIDE SEQUENCE</scope>
    <source>
        <strain evidence="11">CGMCC 1.12090</strain>
    </source>
</reference>
<evidence type="ECO:0000256" key="1">
    <source>
        <dbReference type="ARBA" id="ARBA00004772"/>
    </source>
</evidence>
<dbReference type="SUPFAM" id="SSF69618">
    <property type="entry name" value="HemD-like"/>
    <property type="match status" value="1"/>
</dbReference>
<keyword evidence="4 9" id="KW-0456">Lyase</keyword>
<dbReference type="RefSeq" id="WP_301804732.1">
    <property type="nucleotide sequence ID" value="NZ_JAUJZH010000003.1"/>
</dbReference>
<accession>A0ABT8RY64</accession>
<dbReference type="InterPro" id="IPR003754">
    <property type="entry name" value="4pyrrol_synth_uPrphyn_synth"/>
</dbReference>
<protein>
    <recommendedName>
        <fullName evidence="7 9">Uroporphyrinogen-III synthase</fullName>
        <ecNumber evidence="3 9">4.2.1.75</ecNumber>
    </recommendedName>
</protein>